<feature type="signal peptide" evidence="4">
    <location>
        <begin position="1"/>
        <end position="19"/>
    </location>
</feature>
<dbReference type="AlphaFoldDB" id="A0A9W9DDH4"/>
<comment type="caution">
    <text evidence="6">The sequence shown here is derived from an EMBL/GenBank/DDBJ whole genome shotgun (WGS) entry which is preliminary data.</text>
</comment>
<evidence type="ECO:0000313" key="6">
    <source>
        <dbReference type="EMBL" id="KAJ4464934.1"/>
    </source>
</evidence>
<evidence type="ECO:0000313" key="7">
    <source>
        <dbReference type="Proteomes" id="UP001150266"/>
    </source>
</evidence>
<feature type="short sequence motif" description="Histidine triad motif" evidence="3">
    <location>
        <begin position="127"/>
        <end position="131"/>
    </location>
</feature>
<keyword evidence="7" id="KW-1185">Reference proteome</keyword>
<protein>
    <submittedName>
        <fullName evidence="6">HIT-like protein</fullName>
    </submittedName>
</protein>
<gene>
    <name evidence="6" type="ORF">J3R30DRAFT_2957220</name>
</gene>
<evidence type="ECO:0000256" key="1">
    <source>
        <dbReference type="ARBA" id="ARBA00022741"/>
    </source>
</evidence>
<feature type="domain" description="HIT" evidence="5">
    <location>
        <begin position="34"/>
        <end position="142"/>
    </location>
</feature>
<dbReference type="InterPro" id="IPR011146">
    <property type="entry name" value="HIT-like"/>
</dbReference>
<reference evidence="6" key="1">
    <citation type="submission" date="2022-08" db="EMBL/GenBank/DDBJ databases">
        <title>A Global Phylogenomic Analysis of the Shiitake Genus Lentinula.</title>
        <authorList>
            <consortium name="DOE Joint Genome Institute"/>
            <person name="Sierra-Patev S."/>
            <person name="Min B."/>
            <person name="Naranjo-Ortiz M."/>
            <person name="Looney B."/>
            <person name="Konkel Z."/>
            <person name="Slot J.C."/>
            <person name="Sakamoto Y."/>
            <person name="Steenwyk J.L."/>
            <person name="Rokas A."/>
            <person name="Carro J."/>
            <person name="Camarero S."/>
            <person name="Ferreira P."/>
            <person name="Molpeceres G."/>
            <person name="Ruiz-Duenas F.J."/>
            <person name="Serrano A."/>
            <person name="Henrissat B."/>
            <person name="Drula E."/>
            <person name="Hughes K.W."/>
            <person name="Mata J.L."/>
            <person name="Ishikawa N.K."/>
            <person name="Vargas-Isla R."/>
            <person name="Ushijima S."/>
            <person name="Smith C.A."/>
            <person name="Ahrendt S."/>
            <person name="Andreopoulos W."/>
            <person name="He G."/>
            <person name="Labutti K."/>
            <person name="Lipzen A."/>
            <person name="Ng V."/>
            <person name="Riley R."/>
            <person name="Sandor L."/>
            <person name="Barry K."/>
            <person name="Martinez A.T."/>
            <person name="Xiao Y."/>
            <person name="Gibbons J.G."/>
            <person name="Terashima K."/>
            <person name="Grigoriev I.V."/>
            <person name="Hibbett D.S."/>
        </authorList>
    </citation>
    <scope>NUCLEOTIDE SEQUENCE</scope>
    <source>
        <strain evidence="6">JLM2183</strain>
    </source>
</reference>
<evidence type="ECO:0000259" key="5">
    <source>
        <dbReference type="PROSITE" id="PS51084"/>
    </source>
</evidence>
<dbReference type="Gene3D" id="3.30.428.10">
    <property type="entry name" value="HIT-like"/>
    <property type="match status" value="1"/>
</dbReference>
<keyword evidence="2" id="KW-0378">Hydrolase</keyword>
<dbReference type="PROSITE" id="PS51084">
    <property type="entry name" value="HIT_2"/>
    <property type="match status" value="1"/>
</dbReference>
<dbReference type="GO" id="GO:0016787">
    <property type="term" value="F:hydrolase activity"/>
    <property type="evidence" value="ECO:0007669"/>
    <property type="project" value="UniProtKB-KW"/>
</dbReference>
<keyword evidence="1" id="KW-0547">Nucleotide-binding</keyword>
<name>A0A9W9DDH4_9AGAR</name>
<evidence type="ECO:0000256" key="3">
    <source>
        <dbReference type="PROSITE-ProRule" id="PRU00464"/>
    </source>
</evidence>
<keyword evidence="4" id="KW-0732">Signal</keyword>
<dbReference type="Pfam" id="PF11969">
    <property type="entry name" value="DcpS_C"/>
    <property type="match status" value="1"/>
</dbReference>
<proteinExistence type="predicted"/>
<dbReference type="PANTHER" id="PTHR12486">
    <property type="entry name" value="APRATAXIN-RELATED"/>
    <property type="match status" value="1"/>
</dbReference>
<dbReference type="InterPro" id="IPR036265">
    <property type="entry name" value="HIT-like_sf"/>
</dbReference>
<dbReference type="OrthoDB" id="1915375at2759"/>
<evidence type="ECO:0000256" key="2">
    <source>
        <dbReference type="ARBA" id="ARBA00022801"/>
    </source>
</evidence>
<accession>A0A9W9DDH4</accession>
<dbReference type="EMBL" id="JAOTPV010000096">
    <property type="protein sequence ID" value="KAJ4464934.1"/>
    <property type="molecule type" value="Genomic_DNA"/>
</dbReference>
<dbReference type="Proteomes" id="UP001150266">
    <property type="component" value="Unassembled WGS sequence"/>
</dbReference>
<organism evidence="6 7">
    <name type="scientific">Lentinula aciculospora</name>
    <dbReference type="NCBI Taxonomy" id="153920"/>
    <lineage>
        <taxon>Eukaryota</taxon>
        <taxon>Fungi</taxon>
        <taxon>Dikarya</taxon>
        <taxon>Basidiomycota</taxon>
        <taxon>Agaricomycotina</taxon>
        <taxon>Agaricomycetes</taxon>
        <taxon>Agaricomycetidae</taxon>
        <taxon>Agaricales</taxon>
        <taxon>Marasmiineae</taxon>
        <taxon>Omphalotaceae</taxon>
        <taxon>Lentinula</taxon>
    </lineage>
</organism>
<dbReference type="SUPFAM" id="SSF54197">
    <property type="entry name" value="HIT-like"/>
    <property type="match status" value="1"/>
</dbReference>
<evidence type="ECO:0000256" key="4">
    <source>
        <dbReference type="SAM" id="SignalP"/>
    </source>
</evidence>
<sequence>MTFQKAFSILSCLIIRTKGLSQHLPVAEDSTYDPSCAFCNVSVENGFDVRWEDSQLVAFRDRDPACEQHFQVIPKRHLSSVRQLGKSDVGLVKAMVNVGHQLLERLAIKRSMRKMGFHIPPFISVGHLHLHVQALPYKNFARKAKYPTARGFNSYQKGFTWFIEAHQTISIIQEGRRVGVLPC</sequence>
<dbReference type="PANTHER" id="PTHR12486:SF5">
    <property type="entry name" value="ADENOSINE 5'-MONOPHOSPHORAMIDASE HINT3"/>
    <property type="match status" value="1"/>
</dbReference>
<feature type="chain" id="PRO_5040721524" evidence="4">
    <location>
        <begin position="20"/>
        <end position="183"/>
    </location>
</feature>
<dbReference type="GO" id="GO:0000166">
    <property type="term" value="F:nucleotide binding"/>
    <property type="evidence" value="ECO:0007669"/>
    <property type="project" value="UniProtKB-KW"/>
</dbReference>